<dbReference type="Proteomes" id="UP000031443">
    <property type="component" value="Unassembled WGS sequence"/>
</dbReference>
<sequence length="259" mass="29191">MHQSERCKICKALKPRTRKECDFHLKQLLMEAAIRPAAPDRLVPGLSLVRSAPASVREPVLRKHSGARDPLYRRSLAPQHGVAPRQQSTSLVPLKRHKKADRRRSPQRVRPSGETLLPQRKDLTSKQQEPTPSTPVTQSELLSPARSNYPVGLDLVEELEAPSTPDTFETARDLIESTLLQPPAVRDKPPALPRQVPSRGKLALMRPCSFPDQHHSWHRSQSTSPVAPPSIARHCDTALEYRSHSPALVLWHRSMLWEI</sequence>
<feature type="compositionally biased region" description="Basic residues" evidence="1">
    <location>
        <begin position="94"/>
        <end position="107"/>
    </location>
</feature>
<keyword evidence="3" id="KW-1185">Reference proteome</keyword>
<dbReference type="AlphaFoldDB" id="M7AIQ8"/>
<accession>M7AIQ8</accession>
<proteinExistence type="predicted"/>
<protein>
    <submittedName>
        <fullName evidence="2">Uncharacterized protein</fullName>
    </submittedName>
</protein>
<feature type="region of interest" description="Disordered" evidence="1">
    <location>
        <begin position="54"/>
        <end position="145"/>
    </location>
</feature>
<name>M7AIQ8_CHEMY</name>
<reference evidence="3" key="1">
    <citation type="journal article" date="2013" name="Nat. Genet.">
        <title>The draft genomes of soft-shell turtle and green sea turtle yield insights into the development and evolution of the turtle-specific body plan.</title>
        <authorList>
            <person name="Wang Z."/>
            <person name="Pascual-Anaya J."/>
            <person name="Zadissa A."/>
            <person name="Li W."/>
            <person name="Niimura Y."/>
            <person name="Huang Z."/>
            <person name="Li C."/>
            <person name="White S."/>
            <person name="Xiong Z."/>
            <person name="Fang D."/>
            <person name="Wang B."/>
            <person name="Ming Y."/>
            <person name="Chen Y."/>
            <person name="Zheng Y."/>
            <person name="Kuraku S."/>
            <person name="Pignatelli M."/>
            <person name="Herrero J."/>
            <person name="Beal K."/>
            <person name="Nozawa M."/>
            <person name="Li Q."/>
            <person name="Wang J."/>
            <person name="Zhang H."/>
            <person name="Yu L."/>
            <person name="Shigenobu S."/>
            <person name="Wang J."/>
            <person name="Liu J."/>
            <person name="Flicek P."/>
            <person name="Searle S."/>
            <person name="Wang J."/>
            <person name="Kuratani S."/>
            <person name="Yin Y."/>
            <person name="Aken B."/>
            <person name="Zhang G."/>
            <person name="Irie N."/>
        </authorList>
    </citation>
    <scope>NUCLEOTIDE SEQUENCE [LARGE SCALE GENOMIC DNA]</scope>
</reference>
<evidence type="ECO:0000313" key="2">
    <source>
        <dbReference type="EMBL" id="EMP24921.1"/>
    </source>
</evidence>
<organism evidence="2 3">
    <name type="scientific">Chelonia mydas</name>
    <name type="common">Green sea-turtle</name>
    <name type="synonym">Chelonia agassizi</name>
    <dbReference type="NCBI Taxonomy" id="8469"/>
    <lineage>
        <taxon>Eukaryota</taxon>
        <taxon>Metazoa</taxon>
        <taxon>Chordata</taxon>
        <taxon>Craniata</taxon>
        <taxon>Vertebrata</taxon>
        <taxon>Euteleostomi</taxon>
        <taxon>Archelosauria</taxon>
        <taxon>Testudinata</taxon>
        <taxon>Testudines</taxon>
        <taxon>Cryptodira</taxon>
        <taxon>Durocryptodira</taxon>
        <taxon>Americhelydia</taxon>
        <taxon>Chelonioidea</taxon>
        <taxon>Cheloniidae</taxon>
        <taxon>Chelonia</taxon>
    </lineage>
</organism>
<feature type="compositionally biased region" description="Polar residues" evidence="1">
    <location>
        <begin position="125"/>
        <end position="141"/>
    </location>
</feature>
<evidence type="ECO:0000313" key="3">
    <source>
        <dbReference type="Proteomes" id="UP000031443"/>
    </source>
</evidence>
<evidence type="ECO:0000256" key="1">
    <source>
        <dbReference type="SAM" id="MobiDB-lite"/>
    </source>
</evidence>
<gene>
    <name evidence="2" type="ORF">UY3_17992</name>
</gene>
<dbReference type="eggNOG" id="KOG3594">
    <property type="taxonomic scope" value="Eukaryota"/>
</dbReference>
<dbReference type="EMBL" id="KB596435">
    <property type="protein sequence ID" value="EMP24921.1"/>
    <property type="molecule type" value="Genomic_DNA"/>
</dbReference>